<organism evidence="1">
    <name type="scientific">Nothobranchius rachovii</name>
    <name type="common">bluefin notho</name>
    <dbReference type="NCBI Taxonomy" id="451742"/>
    <lineage>
        <taxon>Eukaryota</taxon>
        <taxon>Metazoa</taxon>
        <taxon>Chordata</taxon>
        <taxon>Craniata</taxon>
        <taxon>Vertebrata</taxon>
        <taxon>Euteleostomi</taxon>
        <taxon>Actinopterygii</taxon>
        <taxon>Neopterygii</taxon>
        <taxon>Teleostei</taxon>
        <taxon>Neoteleostei</taxon>
        <taxon>Acanthomorphata</taxon>
        <taxon>Ovalentaria</taxon>
        <taxon>Atherinomorphae</taxon>
        <taxon>Cyprinodontiformes</taxon>
        <taxon>Nothobranchiidae</taxon>
        <taxon>Nothobranchius</taxon>
    </lineage>
</organism>
<reference evidence="1" key="1">
    <citation type="submission" date="2016-05" db="EMBL/GenBank/DDBJ databases">
        <authorList>
            <person name="Lavstsen T."/>
            <person name="Jespersen J.S."/>
        </authorList>
    </citation>
    <scope>NUCLEOTIDE SEQUENCE</scope>
    <source>
        <tissue evidence="1">Brain</tissue>
    </source>
</reference>
<evidence type="ECO:0000313" key="1">
    <source>
        <dbReference type="EMBL" id="SBS03577.1"/>
    </source>
</evidence>
<feature type="non-terminal residue" evidence="1">
    <location>
        <position position="1"/>
    </location>
</feature>
<dbReference type="EMBL" id="HAEH01015843">
    <property type="protein sequence ID" value="SBS03577.1"/>
    <property type="molecule type" value="Transcribed_RNA"/>
</dbReference>
<sequence>FEYKKSSSQILCLEASFNSCLINSWLCNRPGSCFTRTEISDAHTHCTECTRE</sequence>
<gene>
    <name evidence="1" type="primary">CABZ01053221.1</name>
</gene>
<protein>
    <submittedName>
        <fullName evidence="1">Uncharacterized protein</fullName>
    </submittedName>
</protein>
<proteinExistence type="predicted"/>
<dbReference type="AlphaFoldDB" id="A0A1A8RD23"/>
<name>A0A1A8RD23_9TELE</name>
<accession>A0A1A8RD23</accession>
<reference evidence="1" key="2">
    <citation type="submission" date="2016-06" db="EMBL/GenBank/DDBJ databases">
        <title>The genome of a short-lived fish provides insights into sex chromosome evolution and the genetic control of aging.</title>
        <authorList>
            <person name="Reichwald K."/>
            <person name="Felder M."/>
            <person name="Petzold A."/>
            <person name="Koch P."/>
            <person name="Groth M."/>
            <person name="Platzer M."/>
        </authorList>
    </citation>
    <scope>NUCLEOTIDE SEQUENCE</scope>
    <source>
        <tissue evidence="1">Brain</tissue>
    </source>
</reference>
<feature type="non-terminal residue" evidence="1">
    <location>
        <position position="52"/>
    </location>
</feature>